<proteinExistence type="predicted"/>
<dbReference type="InterPro" id="IPR010982">
    <property type="entry name" value="Lambda_DNA-bd_dom_sf"/>
</dbReference>
<dbReference type="GO" id="GO:0003677">
    <property type="term" value="F:DNA binding"/>
    <property type="evidence" value="ECO:0007669"/>
    <property type="project" value="InterPro"/>
</dbReference>
<dbReference type="Gene3D" id="1.10.260.40">
    <property type="entry name" value="lambda repressor-like DNA-binding domains"/>
    <property type="match status" value="1"/>
</dbReference>
<dbReference type="Pfam" id="PF13560">
    <property type="entry name" value="HTH_31"/>
    <property type="match status" value="1"/>
</dbReference>
<keyword evidence="3" id="KW-1185">Reference proteome</keyword>
<comment type="caution">
    <text evidence="2">The sequence shown here is derived from an EMBL/GenBank/DDBJ whole genome shotgun (WGS) entry which is preliminary data.</text>
</comment>
<sequence>MTTAAPSPAVDSPEAFAADLRALRRAAGDPTLAALSARTGISKSVLSEALTGRRLPTERTVVKLVEAFTADPGPWIARRGSLGSRAVASSATQETADAADDGARPGWRSRRLALWQTLAIAAASAALAAVGTSAFFLGGSHAQASLPPGENASGPYLAAANGVDPMRTACKEDAIIAASEPRFDRQVQVQLLYSNDCMAMWGRVTRYDGASSGNTLTMRVYPADDPDGARSQERSAGDLQSIYTPMIVEPDVDARICGVATLTIDGEIVDLGPALCG</sequence>
<dbReference type="OrthoDB" id="4988873at2"/>
<dbReference type="InterPro" id="IPR021224">
    <property type="entry name" value="DUF2690"/>
</dbReference>
<dbReference type="Pfam" id="PF10901">
    <property type="entry name" value="DUF2690"/>
    <property type="match status" value="1"/>
</dbReference>
<dbReference type="PROSITE" id="PS50943">
    <property type="entry name" value="HTH_CROC1"/>
    <property type="match status" value="1"/>
</dbReference>
<dbReference type="SMART" id="SM00530">
    <property type="entry name" value="HTH_XRE"/>
    <property type="match status" value="1"/>
</dbReference>
<feature type="domain" description="HTH cro/C1-type" evidence="1">
    <location>
        <begin position="20"/>
        <end position="75"/>
    </location>
</feature>
<dbReference type="InterPro" id="IPR001387">
    <property type="entry name" value="Cro/C1-type_HTH"/>
</dbReference>
<protein>
    <submittedName>
        <fullName evidence="2">Helix-turn-helix protein</fullName>
    </submittedName>
</protein>
<dbReference type="RefSeq" id="WP_123737965.1">
    <property type="nucleotide sequence ID" value="NZ_RKHQ01000001.1"/>
</dbReference>
<dbReference type="AlphaFoldDB" id="A0A3N2D7C1"/>
<evidence type="ECO:0000259" key="1">
    <source>
        <dbReference type="PROSITE" id="PS50943"/>
    </source>
</evidence>
<name>A0A3N2D7C1_9MICO</name>
<accession>A0A3N2D7C1</accession>
<gene>
    <name evidence="2" type="ORF">EDD28_0241</name>
</gene>
<dbReference type="CDD" id="cd00093">
    <property type="entry name" value="HTH_XRE"/>
    <property type="match status" value="1"/>
</dbReference>
<evidence type="ECO:0000313" key="3">
    <source>
        <dbReference type="Proteomes" id="UP000275356"/>
    </source>
</evidence>
<dbReference type="EMBL" id="RKHQ01000001">
    <property type="protein sequence ID" value="ROR95679.1"/>
    <property type="molecule type" value="Genomic_DNA"/>
</dbReference>
<dbReference type="SUPFAM" id="SSF47413">
    <property type="entry name" value="lambda repressor-like DNA-binding domains"/>
    <property type="match status" value="1"/>
</dbReference>
<evidence type="ECO:0000313" key="2">
    <source>
        <dbReference type="EMBL" id="ROR95679.1"/>
    </source>
</evidence>
<reference evidence="2 3" key="1">
    <citation type="submission" date="2018-11" db="EMBL/GenBank/DDBJ databases">
        <title>Sequencing the genomes of 1000 actinobacteria strains.</title>
        <authorList>
            <person name="Klenk H.-P."/>
        </authorList>
    </citation>
    <scope>NUCLEOTIDE SEQUENCE [LARGE SCALE GENOMIC DNA]</scope>
    <source>
        <strain evidence="2 3">DSM 13521</strain>
    </source>
</reference>
<dbReference type="Proteomes" id="UP000275356">
    <property type="component" value="Unassembled WGS sequence"/>
</dbReference>
<organism evidence="2 3">
    <name type="scientific">Salana multivorans</name>
    <dbReference type="NCBI Taxonomy" id="120377"/>
    <lineage>
        <taxon>Bacteria</taxon>
        <taxon>Bacillati</taxon>
        <taxon>Actinomycetota</taxon>
        <taxon>Actinomycetes</taxon>
        <taxon>Micrococcales</taxon>
        <taxon>Beutenbergiaceae</taxon>
        <taxon>Salana</taxon>
    </lineage>
</organism>